<feature type="domain" description="Alanyl-transfer RNA synthetases family profile" evidence="14">
    <location>
        <begin position="29"/>
        <end position="386"/>
    </location>
</feature>
<organism evidence="15 16">
    <name type="scientific">Cryptotermes secundus</name>
    <dbReference type="NCBI Taxonomy" id="105785"/>
    <lineage>
        <taxon>Eukaryota</taxon>
        <taxon>Metazoa</taxon>
        <taxon>Ecdysozoa</taxon>
        <taxon>Arthropoda</taxon>
        <taxon>Hexapoda</taxon>
        <taxon>Insecta</taxon>
        <taxon>Pterygota</taxon>
        <taxon>Neoptera</taxon>
        <taxon>Polyneoptera</taxon>
        <taxon>Dictyoptera</taxon>
        <taxon>Blattodea</taxon>
        <taxon>Blattoidea</taxon>
        <taxon>Termitoidae</taxon>
        <taxon>Kalotermitidae</taxon>
        <taxon>Cryptotermitinae</taxon>
        <taxon>Cryptotermes</taxon>
    </lineage>
</organism>
<dbReference type="PROSITE" id="PS50860">
    <property type="entry name" value="AA_TRNA_LIGASE_II_ALA"/>
    <property type="match status" value="1"/>
</dbReference>
<dbReference type="InterPro" id="IPR050058">
    <property type="entry name" value="Ala-tRNA_ligase"/>
</dbReference>
<dbReference type="InterPro" id="IPR045864">
    <property type="entry name" value="aa-tRNA-synth_II/BPL/LPL"/>
</dbReference>
<dbReference type="GO" id="GO:0006419">
    <property type="term" value="P:alanyl-tRNA aminoacylation"/>
    <property type="evidence" value="ECO:0007669"/>
    <property type="project" value="InterPro"/>
</dbReference>
<evidence type="ECO:0000313" key="15">
    <source>
        <dbReference type="EMBL" id="PNF17419.1"/>
    </source>
</evidence>
<dbReference type="InterPro" id="IPR018165">
    <property type="entry name" value="Ala-tRNA-synth_IIc_core"/>
</dbReference>
<dbReference type="Gene3D" id="3.30.930.10">
    <property type="entry name" value="Bira Bifunctional Protein, Domain 2"/>
    <property type="match status" value="1"/>
</dbReference>
<evidence type="ECO:0000256" key="5">
    <source>
        <dbReference type="ARBA" id="ARBA00022723"/>
    </source>
</evidence>
<evidence type="ECO:0000256" key="4">
    <source>
        <dbReference type="ARBA" id="ARBA00022598"/>
    </source>
</evidence>
<dbReference type="PANTHER" id="PTHR11777">
    <property type="entry name" value="ALANYL-TRNA SYNTHETASE"/>
    <property type="match status" value="1"/>
</dbReference>
<dbReference type="STRING" id="105785.A0A2J7PM72"/>
<evidence type="ECO:0000256" key="11">
    <source>
        <dbReference type="ARBA" id="ARBA00023146"/>
    </source>
</evidence>
<evidence type="ECO:0000256" key="3">
    <source>
        <dbReference type="ARBA" id="ARBA00022555"/>
    </source>
</evidence>
<name>A0A2J7PM72_9NEOP</name>
<proteinExistence type="inferred from homology"/>
<evidence type="ECO:0000256" key="13">
    <source>
        <dbReference type="ARBA" id="ARBA00048300"/>
    </source>
</evidence>
<feature type="non-terminal residue" evidence="15">
    <location>
        <position position="386"/>
    </location>
</feature>
<dbReference type="Proteomes" id="UP000235965">
    <property type="component" value="Unassembled WGS sequence"/>
</dbReference>
<dbReference type="GO" id="GO:0046872">
    <property type="term" value="F:metal ion binding"/>
    <property type="evidence" value="ECO:0007669"/>
    <property type="project" value="UniProtKB-KW"/>
</dbReference>
<keyword evidence="8" id="KW-0067">ATP-binding</keyword>
<protein>
    <recommendedName>
        <fullName evidence="2">alanine--tRNA ligase</fullName>
        <ecNumber evidence="2">6.1.1.7</ecNumber>
    </recommendedName>
    <alternativeName>
        <fullName evidence="12">Alanyl-tRNA synthetase</fullName>
    </alternativeName>
</protein>
<keyword evidence="16" id="KW-1185">Reference proteome</keyword>
<keyword evidence="3" id="KW-0820">tRNA-binding</keyword>
<gene>
    <name evidence="15" type="ORF">B7P43_G02966</name>
</gene>
<comment type="catalytic activity">
    <reaction evidence="13">
        <text>tRNA(Ala) + L-alanine + ATP = L-alanyl-tRNA(Ala) + AMP + diphosphate</text>
        <dbReference type="Rhea" id="RHEA:12540"/>
        <dbReference type="Rhea" id="RHEA-COMP:9657"/>
        <dbReference type="Rhea" id="RHEA-COMP:9923"/>
        <dbReference type="ChEBI" id="CHEBI:30616"/>
        <dbReference type="ChEBI" id="CHEBI:33019"/>
        <dbReference type="ChEBI" id="CHEBI:57972"/>
        <dbReference type="ChEBI" id="CHEBI:78442"/>
        <dbReference type="ChEBI" id="CHEBI:78497"/>
        <dbReference type="ChEBI" id="CHEBI:456215"/>
        <dbReference type="EC" id="6.1.1.7"/>
    </reaction>
</comment>
<sequence length="386" mass="44077">MRIPNQRHHLIKLCFCLRFIRQDHSAGPLSAKAIRQSFIDYFVQDHRHTFLRSSPVVPICDPTVAFVNAGMNQFKSVFLGTIRAPCLRAANSQKCIRVGGKHNDLDVVGTDGYHHTFFEMLGSWSFGDYFKEEACKQAWDLLTGKYGLNPSRLYVTYFGGDCVLGLEPDLETRDIWRHIGVSQDRILAFGSNDNFWEMGVTGPCGPCTEIHVDHIPGRQFAADRVNRGHSDLTEIWNLVFIQYNRSADGRLKELPCRYVDTGMGLERLVAILQGKQSNYDTDLFQPLFKAIHKLSRNVPVYRGRFEDEDEMGFDTGYRILADHARMMTVALADGMFPDQNYKLRRVMRKAMLVSQQKFGVESGLITELTNYVADSLGETYPEIRNR</sequence>
<dbReference type="GO" id="GO:0005524">
    <property type="term" value="F:ATP binding"/>
    <property type="evidence" value="ECO:0007669"/>
    <property type="project" value="UniProtKB-KW"/>
</dbReference>
<dbReference type="InterPro" id="IPR018162">
    <property type="entry name" value="Ala-tRNA-ligase_IIc_anticod-bd"/>
</dbReference>
<dbReference type="GO" id="GO:0002161">
    <property type="term" value="F:aminoacyl-tRNA deacylase activity"/>
    <property type="evidence" value="ECO:0007669"/>
    <property type="project" value="TreeGrafter"/>
</dbReference>
<keyword evidence="7" id="KW-0862">Zinc</keyword>
<evidence type="ECO:0000256" key="7">
    <source>
        <dbReference type="ARBA" id="ARBA00022833"/>
    </source>
</evidence>
<keyword evidence="5" id="KW-0479">Metal-binding</keyword>
<dbReference type="Pfam" id="PF01411">
    <property type="entry name" value="tRNA-synt_2c"/>
    <property type="match status" value="1"/>
</dbReference>
<keyword evidence="10" id="KW-0648">Protein biosynthesis</keyword>
<dbReference type="EC" id="6.1.1.7" evidence="2"/>
<dbReference type="GO" id="GO:0005739">
    <property type="term" value="C:mitochondrion"/>
    <property type="evidence" value="ECO:0007669"/>
    <property type="project" value="TreeGrafter"/>
</dbReference>
<keyword evidence="6" id="KW-0547">Nucleotide-binding</keyword>
<reference evidence="15 16" key="1">
    <citation type="submission" date="2017-12" db="EMBL/GenBank/DDBJ databases">
        <title>Hemimetabolous genomes reveal molecular basis of termite eusociality.</title>
        <authorList>
            <person name="Harrison M.C."/>
            <person name="Jongepier E."/>
            <person name="Robertson H.M."/>
            <person name="Arning N."/>
            <person name="Bitard-Feildel T."/>
            <person name="Chao H."/>
            <person name="Childers C.P."/>
            <person name="Dinh H."/>
            <person name="Doddapaneni H."/>
            <person name="Dugan S."/>
            <person name="Gowin J."/>
            <person name="Greiner C."/>
            <person name="Han Y."/>
            <person name="Hu H."/>
            <person name="Hughes D.S.T."/>
            <person name="Huylmans A.-K."/>
            <person name="Kemena C."/>
            <person name="Kremer L.P.M."/>
            <person name="Lee S.L."/>
            <person name="Lopez-Ezquerra A."/>
            <person name="Mallet L."/>
            <person name="Monroy-Kuhn J.M."/>
            <person name="Moser A."/>
            <person name="Murali S.C."/>
            <person name="Muzny D.M."/>
            <person name="Otani S."/>
            <person name="Piulachs M.-D."/>
            <person name="Poelchau M."/>
            <person name="Qu J."/>
            <person name="Schaub F."/>
            <person name="Wada-Katsumata A."/>
            <person name="Worley K.C."/>
            <person name="Xie Q."/>
            <person name="Ylla G."/>
            <person name="Poulsen M."/>
            <person name="Gibbs R.A."/>
            <person name="Schal C."/>
            <person name="Richards S."/>
            <person name="Belles X."/>
            <person name="Korb J."/>
            <person name="Bornberg-Bauer E."/>
        </authorList>
    </citation>
    <scope>NUCLEOTIDE SEQUENCE [LARGE SCALE GENOMIC DNA]</scope>
    <source>
        <tissue evidence="15">Whole body</tissue>
    </source>
</reference>
<dbReference type="EMBL" id="NEVH01024421">
    <property type="protein sequence ID" value="PNF17419.1"/>
    <property type="molecule type" value="Genomic_DNA"/>
</dbReference>
<dbReference type="FunFam" id="3.30.930.10:FF:000011">
    <property type="entry name" value="Alanine--tRNA ligase, cytoplasmic"/>
    <property type="match status" value="1"/>
</dbReference>
<dbReference type="GO" id="GO:0004813">
    <property type="term" value="F:alanine-tRNA ligase activity"/>
    <property type="evidence" value="ECO:0007669"/>
    <property type="project" value="UniProtKB-EC"/>
</dbReference>
<dbReference type="PANTHER" id="PTHR11777:SF9">
    <property type="entry name" value="ALANINE--TRNA LIGASE, CYTOPLASMIC"/>
    <property type="match status" value="1"/>
</dbReference>
<evidence type="ECO:0000256" key="12">
    <source>
        <dbReference type="ARBA" id="ARBA00032577"/>
    </source>
</evidence>
<dbReference type="InParanoid" id="A0A2J7PM72"/>
<comment type="similarity">
    <text evidence="1">Belongs to the class-II aminoacyl-tRNA synthetase family.</text>
</comment>
<evidence type="ECO:0000313" key="16">
    <source>
        <dbReference type="Proteomes" id="UP000235965"/>
    </source>
</evidence>
<dbReference type="PRINTS" id="PR00980">
    <property type="entry name" value="TRNASYNTHALA"/>
</dbReference>
<evidence type="ECO:0000256" key="2">
    <source>
        <dbReference type="ARBA" id="ARBA00013168"/>
    </source>
</evidence>
<dbReference type="CDD" id="cd00673">
    <property type="entry name" value="AlaRS_core"/>
    <property type="match status" value="1"/>
</dbReference>
<comment type="caution">
    <text evidence="15">The sequence shown here is derived from an EMBL/GenBank/DDBJ whole genome shotgun (WGS) entry which is preliminary data.</text>
</comment>
<dbReference type="InterPro" id="IPR002318">
    <property type="entry name" value="Ala-tRNA-lgiase_IIc"/>
</dbReference>
<keyword evidence="9" id="KW-0694">RNA-binding</keyword>
<evidence type="ECO:0000256" key="9">
    <source>
        <dbReference type="ARBA" id="ARBA00022884"/>
    </source>
</evidence>
<dbReference type="SUPFAM" id="SSF55681">
    <property type="entry name" value="Class II aaRS and biotin synthetases"/>
    <property type="match status" value="1"/>
</dbReference>
<keyword evidence="4" id="KW-0436">Ligase</keyword>
<dbReference type="OrthoDB" id="2423964at2759"/>
<dbReference type="InterPro" id="IPR018164">
    <property type="entry name" value="Ala-tRNA-synth_IIc_N"/>
</dbReference>
<dbReference type="SUPFAM" id="SSF101353">
    <property type="entry name" value="Putative anticodon-binding domain of alanyl-tRNA synthetase (AlaRS)"/>
    <property type="match status" value="1"/>
</dbReference>
<evidence type="ECO:0000256" key="6">
    <source>
        <dbReference type="ARBA" id="ARBA00022741"/>
    </source>
</evidence>
<keyword evidence="11" id="KW-0030">Aminoacyl-tRNA synthetase</keyword>
<evidence type="ECO:0000259" key="14">
    <source>
        <dbReference type="PROSITE" id="PS50860"/>
    </source>
</evidence>
<dbReference type="AlphaFoldDB" id="A0A2J7PM72"/>
<dbReference type="GO" id="GO:0000049">
    <property type="term" value="F:tRNA binding"/>
    <property type="evidence" value="ECO:0007669"/>
    <property type="project" value="UniProtKB-KW"/>
</dbReference>
<evidence type="ECO:0000256" key="8">
    <source>
        <dbReference type="ARBA" id="ARBA00022840"/>
    </source>
</evidence>
<accession>A0A2J7PM72</accession>
<evidence type="ECO:0000256" key="1">
    <source>
        <dbReference type="ARBA" id="ARBA00008226"/>
    </source>
</evidence>
<evidence type="ECO:0000256" key="10">
    <source>
        <dbReference type="ARBA" id="ARBA00022917"/>
    </source>
</evidence>